<protein>
    <submittedName>
        <fullName evidence="3">Uncharacterized protein</fullName>
    </submittedName>
</protein>
<evidence type="ECO:0000256" key="2">
    <source>
        <dbReference type="SAM" id="MobiDB-lite"/>
    </source>
</evidence>
<dbReference type="EMBL" id="LPWH01000112">
    <property type="protein sequence ID" value="POQ99006.1"/>
    <property type="molecule type" value="Genomic_DNA"/>
</dbReference>
<proteinExistence type="predicted"/>
<organism evidence="3 4">
    <name type="scientific">Alkalispirochaeta sphaeroplastigenens</name>
    <dbReference type="NCBI Taxonomy" id="1187066"/>
    <lineage>
        <taxon>Bacteria</taxon>
        <taxon>Pseudomonadati</taxon>
        <taxon>Spirochaetota</taxon>
        <taxon>Spirochaetia</taxon>
        <taxon>Spirochaetales</taxon>
        <taxon>Spirochaetaceae</taxon>
        <taxon>Alkalispirochaeta</taxon>
    </lineage>
</organism>
<dbReference type="AlphaFoldDB" id="A0A2S4JHJ4"/>
<evidence type="ECO:0000313" key="3">
    <source>
        <dbReference type="EMBL" id="POQ99006.1"/>
    </source>
</evidence>
<dbReference type="Proteomes" id="UP000237350">
    <property type="component" value="Unassembled WGS sequence"/>
</dbReference>
<comment type="caution">
    <text evidence="3">The sequence shown here is derived from an EMBL/GenBank/DDBJ whole genome shotgun (WGS) entry which is preliminary data.</text>
</comment>
<gene>
    <name evidence="3" type="ORF">AU468_11505</name>
</gene>
<sequence>MILFRSVSLQDHSRDSLLRLRFSLLLFFSPSVSSGRTFRRGSVIFRPRDLFRRNPRGIAPPGRIRKRPVPEGDIVKRFGLFSVITLTLVLVGLTLASCASAPEPEPEEAPEAPPLEADPPADPEAPAEPEAPPTPEESPLAQQARESRSQTRARKDEALGVRADVAQREQFQRGEDLTEAAEAHLAREAYQEALRDFDEAREAFTLAYEKAREQREHARRSLLDLDSRLEDASRRIETLQEDMEADDE</sequence>
<keyword evidence="1" id="KW-0175">Coiled coil</keyword>
<feature type="compositionally biased region" description="Basic and acidic residues" evidence="2">
    <location>
        <begin position="145"/>
        <end position="176"/>
    </location>
</feature>
<reference evidence="4" key="1">
    <citation type="submission" date="2015-12" db="EMBL/GenBank/DDBJ databases">
        <authorList>
            <person name="Lodha T.D."/>
            <person name="Chintalapati S."/>
            <person name="Chintalapati V.R."/>
            <person name="Sravanthi T."/>
        </authorList>
    </citation>
    <scope>NUCLEOTIDE SEQUENCE [LARGE SCALE GENOMIC DNA]</scope>
    <source>
        <strain evidence="4">JC133</strain>
    </source>
</reference>
<evidence type="ECO:0000256" key="1">
    <source>
        <dbReference type="SAM" id="Coils"/>
    </source>
</evidence>
<evidence type="ECO:0000313" key="4">
    <source>
        <dbReference type="Proteomes" id="UP000237350"/>
    </source>
</evidence>
<feature type="region of interest" description="Disordered" evidence="2">
    <location>
        <begin position="100"/>
        <end position="176"/>
    </location>
</feature>
<name>A0A2S4JHJ4_9SPIO</name>
<keyword evidence="4" id="KW-1185">Reference proteome</keyword>
<accession>A0A2S4JHJ4</accession>
<feature type="coiled-coil region" evidence="1">
    <location>
        <begin position="208"/>
        <end position="242"/>
    </location>
</feature>